<sequence>MDYKRKQISTVFTPVNKRTRADNSQPPPVESPAVSPVKTNSNSDALSKTTADVSTEIDDPATLRQPLVSISNSGSGCDSSTAPTRNSASDSELAVNSDPKSVDSNNSAYVVCMKTRIPSSRKWGSAFEREMHGVMQKYFYKDIPDLIDLTAPRNQASKEKADEYIATICNTLELIAITSSSNMNADILRGGLWKVDSRPDSENEVLRRKLKTDYAAFENWVNPHFDDSDSDGDNDNESDGGSNITERSYSFQKRTRMHLFSFICFVARCVQALHSRSPNMLSHQNPQYIFVPCWRTINTGKGTGSATRVDVGIRGKGLDQEVFGPEYTERQFSSPNIDTAVDNRCWYWTKISAVAISGGKSESDETKAYLRLFWYARNIFKYQHFRRFAWGLAVSNRVVQASIFAPNFAAGSADMDVRTTKGRREFVRLLVYWSFNTTYEWGLDPHVRYYHEKNYFRIQVPVEDDCDDGLTGPRMKTYYSNKDICSAEWLFGRRTRCFLATDIEPTDEKPISELVPTVFIKDAWTAIRNNSGMDVCDEIAHQRKITQTLKRYPELAGTYTVLEAGGRVEYQLGNDDGHTEDTTCEIFGDLLDRLGDNENSREVLECVHKRIATSPIGMSLAYVESIPELIIVVADAMRAHRAIFKHCNILHRDISEGNILFQRLEDGSVKGMLIDFDHAIDAGSMGSVSDSSHVGTVAFMSINNLEGNANPRTELDDWESIIYVLLWAGVFGLQRAAKNDMPATANANNPSLIDCWMKSNAEFLAKDKRKYMHSSDMFTLYTDKLTKRVPHWQVLKKLLEKLRDTLIDNVNLNNLNYRYTGAQVRKAQLRGEEHI</sequence>
<evidence type="ECO:0000313" key="1">
    <source>
        <dbReference type="EMBL" id="KAJ1901979.1"/>
    </source>
</evidence>
<keyword evidence="2" id="KW-1185">Reference proteome</keyword>
<dbReference type="EMBL" id="JANBPG010000009">
    <property type="protein sequence ID" value="KAJ1901979.1"/>
    <property type="molecule type" value="Genomic_DNA"/>
</dbReference>
<name>A0ACC1IW71_9FUNG</name>
<dbReference type="Proteomes" id="UP001150581">
    <property type="component" value="Unassembled WGS sequence"/>
</dbReference>
<reference evidence="1" key="1">
    <citation type="submission" date="2022-07" db="EMBL/GenBank/DDBJ databases">
        <title>Phylogenomic reconstructions and comparative analyses of Kickxellomycotina fungi.</title>
        <authorList>
            <person name="Reynolds N.K."/>
            <person name="Stajich J.E."/>
            <person name="Barry K."/>
            <person name="Grigoriev I.V."/>
            <person name="Crous P."/>
            <person name="Smith M.E."/>
        </authorList>
    </citation>
    <scope>NUCLEOTIDE SEQUENCE</scope>
    <source>
        <strain evidence="1">Benny 63K</strain>
    </source>
</reference>
<accession>A0ACC1IW71</accession>
<proteinExistence type="predicted"/>
<organism evidence="1 2">
    <name type="scientific">Kickxella alabastrina</name>
    <dbReference type="NCBI Taxonomy" id="61397"/>
    <lineage>
        <taxon>Eukaryota</taxon>
        <taxon>Fungi</taxon>
        <taxon>Fungi incertae sedis</taxon>
        <taxon>Zoopagomycota</taxon>
        <taxon>Kickxellomycotina</taxon>
        <taxon>Kickxellomycetes</taxon>
        <taxon>Kickxellales</taxon>
        <taxon>Kickxellaceae</taxon>
        <taxon>Kickxella</taxon>
    </lineage>
</organism>
<evidence type="ECO:0000313" key="2">
    <source>
        <dbReference type="Proteomes" id="UP001150581"/>
    </source>
</evidence>
<comment type="caution">
    <text evidence="1">The sequence shown here is derived from an EMBL/GenBank/DDBJ whole genome shotgun (WGS) entry which is preliminary data.</text>
</comment>
<protein>
    <submittedName>
        <fullName evidence="1">Uncharacterized protein</fullName>
    </submittedName>
</protein>
<gene>
    <name evidence="1" type="ORF">LPJ66_000375</name>
</gene>